<evidence type="ECO:0000313" key="2">
    <source>
        <dbReference type="Proteomes" id="UP001565236"/>
    </source>
</evidence>
<accession>A0ABV4DP22</accession>
<sequence>MINNAAMAHDVLKHLKAHTDQIVSLKAKYDNVIQFFFTDLPATADHSTYFLSNKLVAERLDPLLVARHTELFQYFWYKVHQSTPPYKEIWMTTAYLTDQHLFLLELSFE</sequence>
<protein>
    <submittedName>
        <fullName evidence="1">Uncharacterized protein</fullName>
    </submittedName>
</protein>
<dbReference type="Proteomes" id="UP001565236">
    <property type="component" value="Unassembled WGS sequence"/>
</dbReference>
<name>A0ABV4DP22_9LACO</name>
<proteinExistence type="predicted"/>
<gene>
    <name evidence="1" type="ORF">AALT52_04825</name>
</gene>
<evidence type="ECO:0000313" key="1">
    <source>
        <dbReference type="EMBL" id="MEY8662214.1"/>
    </source>
</evidence>
<keyword evidence="2" id="KW-1185">Reference proteome</keyword>
<dbReference type="EMBL" id="JBCLUF010000013">
    <property type="protein sequence ID" value="MEY8662214.1"/>
    <property type="molecule type" value="Genomic_DNA"/>
</dbReference>
<dbReference type="RefSeq" id="WP_369941634.1">
    <property type="nucleotide sequence ID" value="NZ_JBCLUF010000013.1"/>
</dbReference>
<comment type="caution">
    <text evidence="1">The sequence shown here is derived from an EMBL/GenBank/DDBJ whole genome shotgun (WGS) entry which is preliminary data.</text>
</comment>
<reference evidence="1 2" key="1">
    <citation type="submission" date="2024-03" db="EMBL/GenBank/DDBJ databases">
        <title>Mouse gut bacterial collection (mGBC) of GemPharmatech.</title>
        <authorList>
            <person name="He Y."/>
            <person name="Dong L."/>
            <person name="Wu D."/>
            <person name="Gao X."/>
            <person name="Lin Z."/>
        </authorList>
    </citation>
    <scope>NUCLEOTIDE SEQUENCE [LARGE SCALE GENOMIC DNA]</scope>
    <source>
        <strain evidence="1 2">15-30</strain>
    </source>
</reference>
<organism evidence="1 2">
    <name type="scientific">Ligilactobacillus faecis</name>
    <dbReference type="NCBI Taxonomy" id="762833"/>
    <lineage>
        <taxon>Bacteria</taxon>
        <taxon>Bacillati</taxon>
        <taxon>Bacillota</taxon>
        <taxon>Bacilli</taxon>
        <taxon>Lactobacillales</taxon>
        <taxon>Lactobacillaceae</taxon>
        <taxon>Ligilactobacillus</taxon>
    </lineage>
</organism>